<keyword evidence="5" id="KW-0732">Signal</keyword>
<evidence type="ECO:0000256" key="1">
    <source>
        <dbReference type="ARBA" id="ARBA00022617"/>
    </source>
</evidence>
<evidence type="ECO:0000256" key="3">
    <source>
        <dbReference type="ARBA" id="ARBA00023004"/>
    </source>
</evidence>
<keyword evidence="8" id="KW-1185">Reference proteome</keyword>
<dbReference type="PROSITE" id="PS51007">
    <property type="entry name" value="CYTC"/>
    <property type="match status" value="1"/>
</dbReference>
<name>A0ABY2KRB5_9RHOB</name>
<protein>
    <submittedName>
        <fullName evidence="7">Cytochrome C</fullName>
    </submittedName>
</protein>
<dbReference type="SUPFAM" id="SSF46626">
    <property type="entry name" value="Cytochrome c"/>
    <property type="match status" value="1"/>
</dbReference>
<feature type="chain" id="PRO_5045699671" evidence="5">
    <location>
        <begin position="21"/>
        <end position="159"/>
    </location>
</feature>
<dbReference type="Pfam" id="PF00034">
    <property type="entry name" value="Cytochrom_C"/>
    <property type="match status" value="1"/>
</dbReference>
<keyword evidence="1 4" id="KW-0349">Heme</keyword>
<evidence type="ECO:0000256" key="5">
    <source>
        <dbReference type="SAM" id="SignalP"/>
    </source>
</evidence>
<reference evidence="7 8" key="1">
    <citation type="submission" date="2018-11" db="EMBL/GenBank/DDBJ databases">
        <title>Tabrizicola sp. isolated from sediment of alpine lake.</title>
        <authorList>
            <person name="Liu Z."/>
        </authorList>
    </citation>
    <scope>NUCLEOTIDE SEQUENCE [LARGE SCALE GENOMIC DNA]</scope>
    <source>
        <strain evidence="7 8">DRYC-M-16</strain>
    </source>
</reference>
<feature type="signal peptide" evidence="5">
    <location>
        <begin position="1"/>
        <end position="20"/>
    </location>
</feature>
<dbReference type="Proteomes" id="UP000297741">
    <property type="component" value="Unassembled WGS sequence"/>
</dbReference>
<dbReference type="RefSeq" id="WP_135428708.1">
    <property type="nucleotide sequence ID" value="NZ_RPEM01000001.1"/>
</dbReference>
<dbReference type="InterPro" id="IPR036909">
    <property type="entry name" value="Cyt_c-like_dom_sf"/>
</dbReference>
<keyword evidence="2 4" id="KW-0479">Metal-binding</keyword>
<comment type="caution">
    <text evidence="7">The sequence shown here is derived from an EMBL/GenBank/DDBJ whole genome shotgun (WGS) entry which is preliminary data.</text>
</comment>
<evidence type="ECO:0000313" key="7">
    <source>
        <dbReference type="EMBL" id="TGD45326.1"/>
    </source>
</evidence>
<evidence type="ECO:0000256" key="4">
    <source>
        <dbReference type="PROSITE-ProRule" id="PRU00433"/>
    </source>
</evidence>
<accession>A0ABY2KRB5</accession>
<dbReference type="EMBL" id="RPEM01000001">
    <property type="protein sequence ID" value="TGD45326.1"/>
    <property type="molecule type" value="Genomic_DNA"/>
</dbReference>
<feature type="domain" description="Cytochrome c" evidence="6">
    <location>
        <begin position="26"/>
        <end position="145"/>
    </location>
</feature>
<keyword evidence="3 4" id="KW-0408">Iron</keyword>
<evidence type="ECO:0000256" key="2">
    <source>
        <dbReference type="ARBA" id="ARBA00022723"/>
    </source>
</evidence>
<organism evidence="7 8">
    <name type="scientific">Pseudotabrizicola sediminis</name>
    <dbReference type="NCBI Taxonomy" id="2486418"/>
    <lineage>
        <taxon>Bacteria</taxon>
        <taxon>Pseudomonadati</taxon>
        <taxon>Pseudomonadota</taxon>
        <taxon>Alphaproteobacteria</taxon>
        <taxon>Rhodobacterales</taxon>
        <taxon>Paracoccaceae</taxon>
        <taxon>Pseudotabrizicola</taxon>
    </lineage>
</organism>
<dbReference type="InterPro" id="IPR009056">
    <property type="entry name" value="Cyt_c-like_dom"/>
</dbReference>
<proteinExistence type="predicted"/>
<sequence length="159" mass="16857">MIKKSLYAIAGVLAFSTQLAAQDGQGDAAEGEKLFARLCVACHVIADHEGNVVAGSRAGMGPNLFGVSGSTPGTQEDYQGYSDALAAYGDTGAIWAEDNTIAFLQNPNGHLRDELGDPRARSKMSYRLRNEADARDIFAYLSIQSAPNEESGSTEPVVE</sequence>
<evidence type="ECO:0000259" key="6">
    <source>
        <dbReference type="PROSITE" id="PS51007"/>
    </source>
</evidence>
<dbReference type="Gene3D" id="1.10.760.10">
    <property type="entry name" value="Cytochrome c-like domain"/>
    <property type="match status" value="1"/>
</dbReference>
<gene>
    <name evidence="7" type="ORF">EEB11_01880</name>
</gene>
<evidence type="ECO:0000313" key="8">
    <source>
        <dbReference type="Proteomes" id="UP000297741"/>
    </source>
</evidence>